<dbReference type="InterPro" id="IPR001849">
    <property type="entry name" value="PH_domain"/>
</dbReference>
<sequence length="1227" mass="139436">MAAEKKDARPGKAPKKESQPLIIAKTPAEEQRLKLERLMRNPDKPAPIPEKPKEWNPRAPPEFVRDVMGSSAGAGSGEFHVYRHLRRREYQRQDFLERLSDKQKLDEEYIEKLQENQKAAEERTAKRRKKREKLKQKKLMAKKAKMESQKEEGLIFQPQLTTNPFLATVTTSTVILQQPYCVFDQTCPGCDIWLVAGLCSATGTFNAPAGTPNVTSLSPYPTAFQPSGSNYFLTRVGPLSNFPCNQSSSDQYFIVGADGTCYAPNCNGALPDGSTVCFRYLLVDANGTLVNSSNWSNNITLPQLLSYNTIYDGLSARSGAMCVITAILCVAAALLLLFFLIALCLKCCCKKDGKQITVMNSIRIPRYDTHNLKERVHPYDNPSYQSDVKNYSTSDTLPKAGARKLNKKCRRVMYSLNDSMAKRSTLFIRIVEGKNLPIKDITGSSDPYCIVKIDNEAIIRTATIWKTLSPFWGEEYTVHLPPYFRTVSFYVLDEDSLSRDDVIGKVSISREVLTAKPQGVDGWMNLTEIDPDEEVQGEIHLQISVLGDGDIPRKLCCQVLEARDLAKKDRNGASDPFVRVRYNGKTYESAVVKKSCYPRWNESFEFELDEALADTGLLSVEVWDWDLVSRNDFLGKVLFNINKLQSAQQEEGWFRLGPDKSKHSEYEGTLGSLRLQLRLRDEVVLPSSHYKPLTELLSQSVGSQLNGNWPDFIMLIDETTTAESRQEVANNLVKLFLGQGLVKEFLDVLFKLELDKTTEPNTLFRSNSLASKSMESFLKVAGMQYLHRLLGPIINRIFEEKKYVELDPSKVELKEAGCAGLHRQQTESDIIQQSSNHLQSYLSELLTSILQSASYCPLLICQVFHQLYLRVQERFPDPEYRKVKFIAVTSFLCLRFISPAIMSPKLFHLREKHADARTSRTLLLLAKAVQTIGNMDTLACCSKEPWMVCLQPAIQQGITQLKDFIIKLVNCHESEDLELQTRMSLQCGTMEKEGFLFLHRTKDKCMPMTSPFKKYYVTLSKDTLSYSRTQHSKKSSFISLPKIRAVEKVEEKCFGSANVMQIISASEDSGQQETLYLDCKSVNELNHWLSALRKACSHNTNTMSCYHPGIYKADRWSCCHQKEKSDPGCDKTRHGVTLQEWYDPLDPDLEAQLIYQHLRSVQHAMRDKYYKLREQQGVQEADSVRDQKKVDGLSKLFSILQDLHDAHAAVEEEERLKNKNVFLELQT</sequence>
<dbReference type="CDD" id="cd04054">
    <property type="entry name" value="C2A_Rasal1_RasA4"/>
    <property type="match status" value="1"/>
</dbReference>
<dbReference type="PROSITE" id="PS51113">
    <property type="entry name" value="ZF_BTK"/>
    <property type="match status" value="1"/>
</dbReference>
<dbReference type="GO" id="GO:0005543">
    <property type="term" value="F:phospholipid binding"/>
    <property type="evidence" value="ECO:0007669"/>
    <property type="project" value="InterPro"/>
</dbReference>
<dbReference type="SMART" id="SM00239">
    <property type="entry name" value="C2"/>
    <property type="match status" value="2"/>
</dbReference>
<keyword evidence="5" id="KW-0862">Zinc</keyword>
<dbReference type="InterPro" id="IPR011993">
    <property type="entry name" value="PH-like_dom_sf"/>
</dbReference>
<dbReference type="InterPro" id="IPR008936">
    <property type="entry name" value="Rho_GTPase_activation_prot"/>
</dbReference>
<feature type="transmembrane region" description="Helical" evidence="8">
    <location>
        <begin position="320"/>
        <end position="343"/>
    </location>
</feature>
<feature type="compositionally biased region" description="Basic and acidic residues" evidence="7">
    <location>
        <begin position="27"/>
        <end position="43"/>
    </location>
</feature>
<keyword evidence="4 6" id="KW-0863">Zinc-finger</keyword>
<dbReference type="CDD" id="cd13372">
    <property type="entry name" value="PH_CAPRI"/>
    <property type="match status" value="1"/>
</dbReference>
<dbReference type="InterPro" id="IPR001562">
    <property type="entry name" value="Znf_Btk_motif"/>
</dbReference>
<dbReference type="PROSITE" id="PS50004">
    <property type="entry name" value="C2"/>
    <property type="match status" value="2"/>
</dbReference>
<dbReference type="Pfam" id="PF06658">
    <property type="entry name" value="DUF1168"/>
    <property type="match status" value="1"/>
</dbReference>
<evidence type="ECO:0000256" key="4">
    <source>
        <dbReference type="ARBA" id="ARBA00022771"/>
    </source>
</evidence>
<keyword evidence="8" id="KW-0812">Transmembrane</keyword>
<feature type="domain" description="Ras-GAP" evidence="11">
    <location>
        <begin position="724"/>
        <end position="934"/>
    </location>
</feature>
<dbReference type="AlphaFoldDB" id="A0A498NMQ8"/>
<dbReference type="GO" id="GO:0003725">
    <property type="term" value="F:double-stranded RNA binding"/>
    <property type="evidence" value="ECO:0007669"/>
    <property type="project" value="InterPro"/>
</dbReference>
<evidence type="ECO:0000259" key="10">
    <source>
        <dbReference type="PROSITE" id="PS50004"/>
    </source>
</evidence>
<keyword evidence="8" id="KW-1133">Transmembrane helix</keyword>
<dbReference type="SUPFAM" id="SSF50729">
    <property type="entry name" value="PH domain-like"/>
    <property type="match status" value="1"/>
</dbReference>
<dbReference type="GO" id="GO:0046580">
    <property type="term" value="P:negative regulation of Ras protein signal transduction"/>
    <property type="evidence" value="ECO:0007669"/>
    <property type="project" value="InterPro"/>
</dbReference>
<dbReference type="SUPFAM" id="SSF48350">
    <property type="entry name" value="GTPase activation domain, GAP"/>
    <property type="match status" value="1"/>
</dbReference>
<dbReference type="Gene3D" id="2.60.40.150">
    <property type="entry name" value="C2 domain"/>
    <property type="match status" value="2"/>
</dbReference>
<protein>
    <submittedName>
        <fullName evidence="12">Ras GTPase-activating 4-like protein</fullName>
    </submittedName>
</protein>
<dbReference type="PANTHER" id="PTHR10194">
    <property type="entry name" value="RAS GTPASE-ACTIVATING PROTEINS"/>
    <property type="match status" value="1"/>
</dbReference>
<name>A0A498NMQ8_LABRO</name>
<dbReference type="Gene3D" id="2.30.29.30">
    <property type="entry name" value="Pleckstrin-homology domain (PH domain)/Phosphotyrosine-binding domain (PTB)"/>
    <property type="match status" value="1"/>
</dbReference>
<dbReference type="GO" id="GO:0071277">
    <property type="term" value="P:cellular response to calcium ion"/>
    <property type="evidence" value="ECO:0007669"/>
    <property type="project" value="InterPro"/>
</dbReference>
<dbReference type="PROSITE" id="PS00509">
    <property type="entry name" value="RAS_GTPASE_ACTIV_1"/>
    <property type="match status" value="1"/>
</dbReference>
<dbReference type="CDD" id="cd04025">
    <property type="entry name" value="C2B_RasA1_RasA4"/>
    <property type="match status" value="1"/>
</dbReference>
<dbReference type="Proteomes" id="UP000290572">
    <property type="component" value="Unassembled WGS sequence"/>
</dbReference>
<feature type="domain" description="C2" evidence="10">
    <location>
        <begin position="535"/>
        <end position="654"/>
    </location>
</feature>
<dbReference type="InterPro" id="IPR023152">
    <property type="entry name" value="RasGAP_CS"/>
</dbReference>
<keyword evidence="1" id="KW-0343">GTPase activation</keyword>
<feature type="region of interest" description="Disordered" evidence="7">
    <location>
        <begin position="1"/>
        <end position="68"/>
    </location>
</feature>
<keyword evidence="14" id="KW-1267">Proteomics identification</keyword>
<evidence type="ECO:0000313" key="13">
    <source>
        <dbReference type="Proteomes" id="UP000290572"/>
    </source>
</evidence>
<dbReference type="PROSITE" id="PS50003">
    <property type="entry name" value="PH_DOMAIN"/>
    <property type="match status" value="1"/>
</dbReference>
<dbReference type="InterPro" id="IPR037777">
    <property type="entry name" value="RASA4_PH"/>
</dbReference>
<feature type="compositionally biased region" description="Basic and acidic residues" evidence="7">
    <location>
        <begin position="115"/>
        <end position="124"/>
    </location>
</feature>
<keyword evidence="3" id="KW-0677">Repeat</keyword>
<dbReference type="GO" id="GO:0035556">
    <property type="term" value="P:intracellular signal transduction"/>
    <property type="evidence" value="ECO:0007669"/>
    <property type="project" value="InterPro"/>
</dbReference>
<evidence type="ECO:0000256" key="8">
    <source>
        <dbReference type="SAM" id="Phobius"/>
    </source>
</evidence>
<dbReference type="PANTHER" id="PTHR10194:SF4">
    <property type="entry name" value="RAS GTPASE-ACTIVATING PROTEIN 4-RELATED"/>
    <property type="match status" value="1"/>
</dbReference>
<dbReference type="SMART" id="SM00323">
    <property type="entry name" value="RasGAP"/>
    <property type="match status" value="1"/>
</dbReference>
<dbReference type="Pfam" id="PF00616">
    <property type="entry name" value="RasGAP"/>
    <property type="match status" value="1"/>
</dbReference>
<comment type="caution">
    <text evidence="12">The sequence shown here is derived from an EMBL/GenBank/DDBJ whole genome shotgun (WGS) entry which is preliminary data.</text>
</comment>
<accession>A0A498NMQ8</accession>
<organism evidence="12 13">
    <name type="scientific">Labeo rohita</name>
    <name type="common">Indian major carp</name>
    <name type="synonym">Cyprinus rohita</name>
    <dbReference type="NCBI Taxonomy" id="84645"/>
    <lineage>
        <taxon>Eukaryota</taxon>
        <taxon>Metazoa</taxon>
        <taxon>Chordata</taxon>
        <taxon>Craniata</taxon>
        <taxon>Vertebrata</taxon>
        <taxon>Euteleostomi</taxon>
        <taxon>Actinopterygii</taxon>
        <taxon>Neopterygii</taxon>
        <taxon>Teleostei</taxon>
        <taxon>Ostariophysi</taxon>
        <taxon>Cypriniformes</taxon>
        <taxon>Cyprinidae</taxon>
        <taxon>Labeoninae</taxon>
        <taxon>Labeonini</taxon>
        <taxon>Labeo</taxon>
    </lineage>
</organism>
<evidence type="ECO:0000256" key="2">
    <source>
        <dbReference type="ARBA" id="ARBA00022723"/>
    </source>
</evidence>
<dbReference type="PRINTS" id="PR00360">
    <property type="entry name" value="C2DOMAIN"/>
</dbReference>
<dbReference type="InterPro" id="IPR001936">
    <property type="entry name" value="RasGAP_dom"/>
</dbReference>
<dbReference type="SUPFAM" id="SSF49562">
    <property type="entry name" value="C2 domain (Calcium/lipid-binding domain, CaLB)"/>
    <property type="match status" value="2"/>
</dbReference>
<evidence type="ECO:0000256" key="1">
    <source>
        <dbReference type="ARBA" id="ARBA00022468"/>
    </source>
</evidence>
<dbReference type="GO" id="GO:0008270">
    <property type="term" value="F:zinc ion binding"/>
    <property type="evidence" value="ECO:0007669"/>
    <property type="project" value="UniProtKB-KW"/>
</dbReference>
<dbReference type="GO" id="GO:0005096">
    <property type="term" value="F:GTPase activator activity"/>
    <property type="evidence" value="ECO:0007669"/>
    <property type="project" value="UniProtKB-KW"/>
</dbReference>
<dbReference type="STRING" id="84645.A0A498NMQ8"/>
<reference evidence="12 13" key="1">
    <citation type="submission" date="2018-03" db="EMBL/GenBank/DDBJ databases">
        <title>Draft genome sequence of Rohu Carp (Labeo rohita).</title>
        <authorList>
            <person name="Das P."/>
            <person name="Kushwaha B."/>
            <person name="Joshi C.G."/>
            <person name="Kumar D."/>
            <person name="Nagpure N.S."/>
            <person name="Sahoo L."/>
            <person name="Das S.P."/>
            <person name="Bit A."/>
            <person name="Patnaik S."/>
            <person name="Meher P.K."/>
            <person name="Jayasankar P."/>
            <person name="Koringa P.G."/>
            <person name="Patel N.V."/>
            <person name="Hinsu A.T."/>
            <person name="Kumar R."/>
            <person name="Pandey M."/>
            <person name="Agarwal S."/>
            <person name="Srivastava S."/>
            <person name="Singh M."/>
            <person name="Iquebal M.A."/>
            <person name="Jaiswal S."/>
            <person name="Angadi U.B."/>
            <person name="Kumar N."/>
            <person name="Raza M."/>
            <person name="Shah T.M."/>
            <person name="Rai A."/>
            <person name="Jena J.K."/>
        </authorList>
    </citation>
    <scope>NUCLEOTIDE SEQUENCE [LARGE SCALE GENOMIC DNA]</scope>
    <source>
        <strain evidence="12">DASCIFA01</strain>
        <tissue evidence="12">Testis</tissue>
    </source>
</reference>
<dbReference type="CDD" id="cd05395">
    <property type="entry name" value="RasGAP_RASA4"/>
    <property type="match status" value="1"/>
</dbReference>
<dbReference type="EMBL" id="QBIY01011302">
    <property type="protein sequence ID" value="RXN33059.1"/>
    <property type="molecule type" value="Genomic_DNA"/>
</dbReference>
<dbReference type="Gene3D" id="1.10.506.10">
    <property type="entry name" value="GTPase Activation - p120gap, domain 1"/>
    <property type="match status" value="1"/>
</dbReference>
<keyword evidence="8" id="KW-0472">Membrane</keyword>
<dbReference type="InterPro" id="IPR000008">
    <property type="entry name" value="C2_dom"/>
</dbReference>
<feature type="compositionally biased region" description="Basic and acidic residues" evidence="7">
    <location>
        <begin position="1"/>
        <end position="18"/>
    </location>
</feature>
<feature type="domain" description="C2" evidence="10">
    <location>
        <begin position="408"/>
        <end position="524"/>
    </location>
</feature>
<dbReference type="SMART" id="SM00107">
    <property type="entry name" value="BTK"/>
    <property type="match status" value="1"/>
</dbReference>
<evidence type="ECO:0000259" key="11">
    <source>
        <dbReference type="PROSITE" id="PS50018"/>
    </source>
</evidence>
<dbReference type="InterPro" id="IPR009548">
    <property type="entry name" value="Prkrip1"/>
</dbReference>
<evidence type="ECO:0000256" key="7">
    <source>
        <dbReference type="SAM" id="MobiDB-lite"/>
    </source>
</evidence>
<evidence type="ECO:0000256" key="3">
    <source>
        <dbReference type="ARBA" id="ARBA00022737"/>
    </source>
</evidence>
<evidence type="ECO:0000256" key="5">
    <source>
        <dbReference type="ARBA" id="ARBA00022833"/>
    </source>
</evidence>
<feature type="domain" description="PH" evidence="9">
    <location>
        <begin position="989"/>
        <end position="1097"/>
    </location>
</feature>
<feature type="compositionally biased region" description="Basic residues" evidence="7">
    <location>
        <begin position="125"/>
        <end position="143"/>
    </location>
</feature>
<dbReference type="Pfam" id="PF00779">
    <property type="entry name" value="BTK"/>
    <property type="match status" value="1"/>
</dbReference>
<gene>
    <name evidence="12" type="ORF">ROHU_015813</name>
</gene>
<dbReference type="InterPro" id="IPR035892">
    <property type="entry name" value="C2_domain_sf"/>
</dbReference>
<dbReference type="SMART" id="SM00233">
    <property type="entry name" value="PH"/>
    <property type="match status" value="1"/>
</dbReference>
<dbReference type="Pfam" id="PF00168">
    <property type="entry name" value="C2"/>
    <property type="match status" value="2"/>
</dbReference>
<dbReference type="FunFam" id="2.30.29.30:FF:000283">
    <property type="entry name" value="Ras GTPase-activating protein 4 isoform 1"/>
    <property type="match status" value="1"/>
</dbReference>
<proteinExistence type="evidence at protein level"/>
<feature type="region of interest" description="Disordered" evidence="7">
    <location>
        <begin position="115"/>
        <end position="143"/>
    </location>
</feature>
<dbReference type="PROSITE" id="PS50018">
    <property type="entry name" value="RAS_GTPASE_ACTIV_2"/>
    <property type="match status" value="1"/>
</dbReference>
<evidence type="ECO:0007829" key="14">
    <source>
        <dbReference type="PeptideAtlas" id="A0A498NMQ8"/>
    </source>
</evidence>
<dbReference type="InterPro" id="IPR039360">
    <property type="entry name" value="Ras_GTPase"/>
</dbReference>
<evidence type="ECO:0000313" key="12">
    <source>
        <dbReference type="EMBL" id="RXN33059.1"/>
    </source>
</evidence>
<dbReference type="Pfam" id="PF00169">
    <property type="entry name" value="PH"/>
    <property type="match status" value="1"/>
</dbReference>
<keyword evidence="13" id="KW-1185">Reference proteome</keyword>
<evidence type="ECO:0000256" key="6">
    <source>
        <dbReference type="PROSITE-ProRule" id="PRU00432"/>
    </source>
</evidence>
<evidence type="ECO:0000259" key="9">
    <source>
        <dbReference type="PROSITE" id="PS50003"/>
    </source>
</evidence>
<keyword evidence="2" id="KW-0479">Metal-binding</keyword>